<dbReference type="CDD" id="cd00088">
    <property type="entry name" value="HPT"/>
    <property type="match status" value="1"/>
</dbReference>
<dbReference type="SUPFAM" id="SSF55052">
    <property type="entry name" value="CheY-binding domain of CheA"/>
    <property type="match status" value="1"/>
</dbReference>
<dbReference type="InterPro" id="IPR036641">
    <property type="entry name" value="HPT_dom_sf"/>
</dbReference>
<dbReference type="Proteomes" id="UP001595457">
    <property type="component" value="Unassembled WGS sequence"/>
</dbReference>
<reference evidence="6" key="1">
    <citation type="journal article" date="2019" name="Int. J. Syst. Evol. Microbiol.">
        <title>The Global Catalogue of Microorganisms (GCM) 10K type strain sequencing project: providing services to taxonomists for standard genome sequencing and annotation.</title>
        <authorList>
            <consortium name="The Broad Institute Genomics Platform"/>
            <consortium name="The Broad Institute Genome Sequencing Center for Infectious Disease"/>
            <person name="Wu L."/>
            <person name="Ma J."/>
        </authorList>
    </citation>
    <scope>NUCLEOTIDE SEQUENCE [LARGE SCALE GENOMIC DNA]</scope>
    <source>
        <strain evidence="6">KCTC 62195</strain>
    </source>
</reference>
<feature type="non-terminal residue" evidence="5">
    <location>
        <position position="279"/>
    </location>
</feature>
<name>A0ABV7AT85_9GAMM</name>
<dbReference type="SMART" id="SM00073">
    <property type="entry name" value="HPT"/>
    <property type="match status" value="1"/>
</dbReference>
<keyword evidence="6" id="KW-1185">Reference proteome</keyword>
<dbReference type="InterPro" id="IPR051315">
    <property type="entry name" value="Bact_Chemotaxis_CheA"/>
</dbReference>
<gene>
    <name evidence="5" type="ORF">ACFOJE_10050</name>
</gene>
<dbReference type="Pfam" id="PF01627">
    <property type="entry name" value="Hpt"/>
    <property type="match status" value="1"/>
</dbReference>
<feature type="region of interest" description="Disordered" evidence="3">
    <location>
        <begin position="132"/>
        <end position="161"/>
    </location>
</feature>
<dbReference type="Pfam" id="PF09078">
    <property type="entry name" value="CheY-binding"/>
    <property type="match status" value="1"/>
</dbReference>
<feature type="compositionally biased region" description="Pro residues" evidence="3">
    <location>
        <begin position="251"/>
        <end position="271"/>
    </location>
</feature>
<dbReference type="Gene3D" id="3.30.70.400">
    <property type="entry name" value="CheY-binding domain of CheA"/>
    <property type="match status" value="1"/>
</dbReference>
<feature type="domain" description="HPt" evidence="4">
    <location>
        <begin position="1"/>
        <end position="103"/>
    </location>
</feature>
<feature type="modified residue" description="Phosphohistidine" evidence="2">
    <location>
        <position position="46"/>
    </location>
</feature>
<dbReference type="InterPro" id="IPR008207">
    <property type="entry name" value="Sig_transdc_His_kin_Hpt_dom"/>
</dbReference>
<dbReference type="InterPro" id="IPR015162">
    <property type="entry name" value="CheY-binding"/>
</dbReference>
<proteinExistence type="predicted"/>
<dbReference type="Gene3D" id="1.20.120.160">
    <property type="entry name" value="HPT domain"/>
    <property type="match status" value="1"/>
</dbReference>
<dbReference type="RefSeq" id="WP_377814194.1">
    <property type="nucleotide sequence ID" value="NZ_JBHRSJ010000017.1"/>
</dbReference>
<feature type="region of interest" description="Disordered" evidence="3">
    <location>
        <begin position="246"/>
        <end position="279"/>
    </location>
</feature>
<dbReference type="PANTHER" id="PTHR43395">
    <property type="entry name" value="SENSOR HISTIDINE KINASE CHEA"/>
    <property type="match status" value="1"/>
</dbReference>
<dbReference type="PROSITE" id="PS50894">
    <property type="entry name" value="HPT"/>
    <property type="match status" value="1"/>
</dbReference>
<comment type="caution">
    <text evidence="5">The sequence shown here is derived from an EMBL/GenBank/DDBJ whole genome shotgun (WGS) entry which is preliminary data.</text>
</comment>
<dbReference type="SUPFAM" id="SSF47226">
    <property type="entry name" value="Histidine-containing phosphotransfer domain, HPT domain"/>
    <property type="match status" value="1"/>
</dbReference>
<evidence type="ECO:0000313" key="5">
    <source>
        <dbReference type="EMBL" id="MFC2972549.1"/>
    </source>
</evidence>
<dbReference type="EMBL" id="JBHRSJ010000017">
    <property type="protein sequence ID" value="MFC2972549.1"/>
    <property type="molecule type" value="Genomic_DNA"/>
</dbReference>
<protein>
    <submittedName>
        <fullName evidence="5">Hpt domain-containing protein</fullName>
    </submittedName>
</protein>
<evidence type="ECO:0000256" key="1">
    <source>
        <dbReference type="ARBA" id="ARBA00023012"/>
    </source>
</evidence>
<sequence>MDITEFYETFFEEAAELLEDMERHLLELDIDHPDPEQLNAIFRAAHSIKGGAGTFGFEVLQKTTHIFENILDKLRHGELKLRRDIVDTFLETKDMLQDQLAAYRSGGEPDPEAFTRICQTLQQLALDELGQQPETPAPAAPAPAAAPEPAPAPEPAAEAAAPAADGAKRVCVALLGVSDKDRGLLIEELKHFGSILSQSGDAKRYEVELSTGEGADDIEAVLCFVVEPEQLEIRVLADVAQPAAAAAAAPAPAPAAPVAPAPAPAATPAPAPTAAAPTA</sequence>
<evidence type="ECO:0000256" key="3">
    <source>
        <dbReference type="SAM" id="MobiDB-lite"/>
    </source>
</evidence>
<dbReference type="InterPro" id="IPR035891">
    <property type="entry name" value="CheY-binding_CheA"/>
</dbReference>
<evidence type="ECO:0000259" key="4">
    <source>
        <dbReference type="PROSITE" id="PS50894"/>
    </source>
</evidence>
<keyword evidence="2" id="KW-0597">Phosphoprotein</keyword>
<evidence type="ECO:0000256" key="2">
    <source>
        <dbReference type="PROSITE-ProRule" id="PRU00110"/>
    </source>
</evidence>
<dbReference type="PANTHER" id="PTHR43395:SF10">
    <property type="entry name" value="CHEMOTAXIS PROTEIN CHEA"/>
    <property type="match status" value="1"/>
</dbReference>
<organism evidence="5 6">
    <name type="scientific">Azotobacter bryophylli</name>
    <dbReference type="NCBI Taxonomy" id="1986537"/>
    <lineage>
        <taxon>Bacteria</taxon>
        <taxon>Pseudomonadati</taxon>
        <taxon>Pseudomonadota</taxon>
        <taxon>Gammaproteobacteria</taxon>
        <taxon>Pseudomonadales</taxon>
        <taxon>Pseudomonadaceae</taxon>
        <taxon>Azotobacter</taxon>
    </lineage>
</organism>
<keyword evidence="1" id="KW-0902">Two-component regulatory system</keyword>
<feature type="compositionally biased region" description="Pro residues" evidence="3">
    <location>
        <begin position="135"/>
        <end position="154"/>
    </location>
</feature>
<accession>A0ABV7AT85</accession>
<evidence type="ECO:0000313" key="6">
    <source>
        <dbReference type="Proteomes" id="UP001595457"/>
    </source>
</evidence>